<dbReference type="PANTHER" id="PTHR33546">
    <property type="entry name" value="LARGE, MULTIFUNCTIONAL SECRETED PROTEIN-RELATED"/>
    <property type="match status" value="1"/>
</dbReference>
<evidence type="ECO:0000256" key="1">
    <source>
        <dbReference type="ARBA" id="ARBA00022617"/>
    </source>
</evidence>
<dbReference type="InterPro" id="IPR011989">
    <property type="entry name" value="ARM-like"/>
</dbReference>
<dbReference type="SUPFAM" id="SSF46626">
    <property type="entry name" value="Cytochrome c"/>
    <property type="match status" value="1"/>
</dbReference>
<dbReference type="Pfam" id="PF13646">
    <property type="entry name" value="HEAT_2"/>
    <property type="match status" value="1"/>
</dbReference>
<name>A0A517PGV6_9PLAN</name>
<dbReference type="Gene3D" id="1.10.760.10">
    <property type="entry name" value="Cytochrome c-like domain"/>
    <property type="match status" value="1"/>
</dbReference>
<keyword evidence="1 4" id="KW-0349">Heme</keyword>
<dbReference type="GO" id="GO:0046872">
    <property type="term" value="F:metal ion binding"/>
    <property type="evidence" value="ECO:0007669"/>
    <property type="project" value="UniProtKB-KW"/>
</dbReference>
<evidence type="ECO:0000256" key="3">
    <source>
        <dbReference type="ARBA" id="ARBA00023004"/>
    </source>
</evidence>
<protein>
    <recommendedName>
        <fullName evidence="6">Cytochrome c domain-containing protein</fullName>
    </recommendedName>
</protein>
<feature type="signal peptide" evidence="5">
    <location>
        <begin position="1"/>
        <end position="25"/>
    </location>
</feature>
<dbReference type="NCBIfam" id="TIGR02603">
    <property type="entry name" value="CxxCH_TIGR02603"/>
    <property type="match status" value="1"/>
</dbReference>
<dbReference type="PROSITE" id="PS51007">
    <property type="entry name" value="CYTC"/>
    <property type="match status" value="1"/>
</dbReference>
<evidence type="ECO:0000256" key="5">
    <source>
        <dbReference type="SAM" id="SignalP"/>
    </source>
</evidence>
<dbReference type="RefSeq" id="WP_145180288.1">
    <property type="nucleotide sequence ID" value="NZ_CP036266.1"/>
</dbReference>
<dbReference type="Gene3D" id="2.120.10.30">
    <property type="entry name" value="TolB, C-terminal domain"/>
    <property type="match status" value="1"/>
</dbReference>
<keyword evidence="2 4" id="KW-0479">Metal-binding</keyword>
<dbReference type="Proteomes" id="UP000320421">
    <property type="component" value="Chromosome"/>
</dbReference>
<dbReference type="InterPro" id="IPR009056">
    <property type="entry name" value="Cyt_c-like_dom"/>
</dbReference>
<dbReference type="OrthoDB" id="232040at2"/>
<dbReference type="GO" id="GO:0009055">
    <property type="term" value="F:electron transfer activity"/>
    <property type="evidence" value="ECO:0007669"/>
    <property type="project" value="InterPro"/>
</dbReference>
<keyword evidence="8" id="KW-1185">Reference proteome</keyword>
<evidence type="ECO:0000256" key="4">
    <source>
        <dbReference type="PROSITE-ProRule" id="PRU00433"/>
    </source>
</evidence>
<dbReference type="Gene3D" id="1.25.10.10">
    <property type="entry name" value="Leucine-rich Repeat Variant"/>
    <property type="match status" value="1"/>
</dbReference>
<dbReference type="InterPro" id="IPR011042">
    <property type="entry name" value="6-blade_b-propeller_TolB-like"/>
</dbReference>
<dbReference type="InterPro" id="IPR016024">
    <property type="entry name" value="ARM-type_fold"/>
</dbReference>
<dbReference type="Pfam" id="PF23500">
    <property type="entry name" value="DUF7133"/>
    <property type="match status" value="1"/>
</dbReference>
<dbReference type="InterPro" id="IPR055557">
    <property type="entry name" value="DUF7133"/>
</dbReference>
<dbReference type="NCBIfam" id="TIGR02604">
    <property type="entry name" value="Piru_Ver_Nterm"/>
    <property type="match status" value="1"/>
</dbReference>
<feature type="domain" description="Cytochrome c" evidence="6">
    <location>
        <begin position="876"/>
        <end position="1012"/>
    </location>
</feature>
<dbReference type="PANTHER" id="PTHR33546:SF1">
    <property type="entry name" value="LARGE, MULTIFUNCTIONAL SECRETED PROTEIN"/>
    <property type="match status" value="1"/>
</dbReference>
<accession>A0A517PGV6</accession>
<proteinExistence type="predicted"/>
<dbReference type="GO" id="GO:0020037">
    <property type="term" value="F:heme binding"/>
    <property type="evidence" value="ECO:0007669"/>
    <property type="project" value="InterPro"/>
</dbReference>
<evidence type="ECO:0000313" key="8">
    <source>
        <dbReference type="Proteomes" id="UP000320421"/>
    </source>
</evidence>
<dbReference type="InterPro" id="IPR011041">
    <property type="entry name" value="Quinoprot_gluc/sorb_DH_b-prop"/>
</dbReference>
<evidence type="ECO:0000313" key="7">
    <source>
        <dbReference type="EMBL" id="QDT18612.1"/>
    </source>
</evidence>
<keyword evidence="5" id="KW-0732">Signal</keyword>
<reference evidence="7 8" key="1">
    <citation type="submission" date="2019-02" db="EMBL/GenBank/DDBJ databases">
        <title>Deep-cultivation of Planctomycetes and their phenomic and genomic characterization uncovers novel biology.</title>
        <authorList>
            <person name="Wiegand S."/>
            <person name="Jogler M."/>
            <person name="Boedeker C."/>
            <person name="Pinto D."/>
            <person name="Vollmers J."/>
            <person name="Rivas-Marin E."/>
            <person name="Kohn T."/>
            <person name="Peeters S.H."/>
            <person name="Heuer A."/>
            <person name="Rast P."/>
            <person name="Oberbeckmann S."/>
            <person name="Bunk B."/>
            <person name="Jeske O."/>
            <person name="Meyerdierks A."/>
            <person name="Storesund J.E."/>
            <person name="Kallscheuer N."/>
            <person name="Luecker S."/>
            <person name="Lage O.M."/>
            <person name="Pohl T."/>
            <person name="Merkel B.J."/>
            <person name="Hornburger P."/>
            <person name="Mueller R.-W."/>
            <person name="Bruemmer F."/>
            <person name="Labrenz M."/>
            <person name="Spormann A.M."/>
            <person name="Op den Camp H."/>
            <person name="Overmann J."/>
            <person name="Amann R."/>
            <person name="Jetten M.S.M."/>
            <person name="Mascher T."/>
            <person name="Medema M.H."/>
            <person name="Devos D.P."/>
            <person name="Kaster A.-K."/>
            <person name="Ovreas L."/>
            <person name="Rohde M."/>
            <person name="Galperin M.Y."/>
            <person name="Jogler C."/>
        </authorList>
    </citation>
    <scope>NUCLEOTIDE SEQUENCE [LARGE SCALE GENOMIC DNA]</scope>
    <source>
        <strain evidence="7 8">HG66A1</strain>
    </source>
</reference>
<gene>
    <name evidence="7" type="ORF">HG66A1_03730</name>
</gene>
<dbReference type="SUPFAM" id="SSF48371">
    <property type="entry name" value="ARM repeat"/>
    <property type="match status" value="1"/>
</dbReference>
<sequence length="1022" mass="113120" precursor="true">MNYRWLAIIPALFFSTSLTGSSLFAQSEHEADQAVPNLTVAPGLKATLFSSEPRISSPSSMDVDAQGRVWICEVVNYRAGIRNIPTREAGDRIVILEDTNGDGKADESKVFYQGNDINGSQGICVLGNKVIVAASPNVFLFTDEDNDGKADKKELLFKVAGGEHDHSAHASVFGPDGRLYWNFGNEGGQVFDAAGKPILERDGRPVLDNGKPYWGGMVFRCNLDGSDFEVLAHNFRNNYEVTVDSFGTLWQSDNDDDGNRGVRINYVMEFGNYGYLDQLTGARWKTPRTGMHEEIPLRHWHLRDPGVVPNLLQTGAGSPTGICVYEGALLPEKYRNEIIHSDAGPNVVRAYPVKKEGAGYEAEIANIITSEKDKWFRPSDVCIAPDGSLFVADWYDPGVGGHRIGDQERGRIFRIAPPDAKYQFQKLDLSTIEGAIAGIKSPNVATRYLAWNKLHELQAEAQPQLEELYQSDNQRFRARALWLLAGIEGKAGDYVSLAIKDKNPDIRITGLRAARRYKLDVIPLVKQLAHDDSPQVRRECAIALHHSKSPAAPELWATLVDQYDGKDRWYLEALGIGMDGQEKKFMTAWLKQAGDNWNTPVGRDLLWRSKIPLAIPYLVKIIEDPQTQQAALPRYFRALDFIPGKEKNEAVAELSLFKEDGNQKRETYIIAEALSRMSANVVTSDKKYQQALNQVIDSSRGTPEFIKLVEKFKAKEFYPELVKLGSHSGKSQTAVDAIRAALTLKQNALIQKALSSKRDNEKEQNEKLDLIWALGNTAHNGANKILLSIIQDPEEPLVDRREAVRAVAKSRPGAHALLDLAEKGKVDPQLEQTAAAAMSSTIMKDVKERAAKLFPAPPTRNNKPLPPINVLAGMKGDVVDGRVMFNTKGTCAKCHVVNGMGKEVGPDLSEIGKKLSREALFESILYPSAGISHNFEAYTVILVSGNVVNGLLVNKTDDAITIKDAEAIARTFKMDDVEEVIQQKVSLMPADLQKVLTEEELINIVEYLTTLKQAKPIKKASL</sequence>
<dbReference type="Pfam" id="PF00034">
    <property type="entry name" value="Cytochrom_C"/>
    <property type="match status" value="1"/>
</dbReference>
<feature type="chain" id="PRO_5021724222" description="Cytochrome c domain-containing protein" evidence="5">
    <location>
        <begin position="26"/>
        <end position="1022"/>
    </location>
</feature>
<evidence type="ECO:0000259" key="6">
    <source>
        <dbReference type="PROSITE" id="PS51007"/>
    </source>
</evidence>
<dbReference type="InterPro" id="IPR036909">
    <property type="entry name" value="Cyt_c-like_dom_sf"/>
</dbReference>
<dbReference type="EMBL" id="CP036266">
    <property type="protein sequence ID" value="QDT18612.1"/>
    <property type="molecule type" value="Genomic_DNA"/>
</dbReference>
<dbReference type="SUPFAM" id="SSF50952">
    <property type="entry name" value="Soluble quinoprotein glucose dehydrogenase"/>
    <property type="match status" value="1"/>
</dbReference>
<keyword evidence="3 4" id="KW-0408">Iron</keyword>
<dbReference type="InterPro" id="IPR013428">
    <property type="entry name" value="Membrane-bound_put_N"/>
</dbReference>
<evidence type="ECO:0000256" key="2">
    <source>
        <dbReference type="ARBA" id="ARBA00022723"/>
    </source>
</evidence>
<dbReference type="InterPro" id="IPR013427">
    <property type="entry name" value="Haem-bd_dom_put"/>
</dbReference>
<organism evidence="7 8">
    <name type="scientific">Gimesia chilikensis</name>
    <dbReference type="NCBI Taxonomy" id="2605989"/>
    <lineage>
        <taxon>Bacteria</taxon>
        <taxon>Pseudomonadati</taxon>
        <taxon>Planctomycetota</taxon>
        <taxon>Planctomycetia</taxon>
        <taxon>Planctomycetales</taxon>
        <taxon>Planctomycetaceae</taxon>
        <taxon>Gimesia</taxon>
    </lineage>
</organism>
<dbReference type="AlphaFoldDB" id="A0A517PGV6"/>